<dbReference type="Pfam" id="PF00078">
    <property type="entry name" value="RVT_1"/>
    <property type="match status" value="1"/>
</dbReference>
<name>A0A814MWY7_9BILA</name>
<organism evidence="2 3">
    <name type="scientific">Brachionus calyciflorus</name>
    <dbReference type="NCBI Taxonomy" id="104777"/>
    <lineage>
        <taxon>Eukaryota</taxon>
        <taxon>Metazoa</taxon>
        <taxon>Spiralia</taxon>
        <taxon>Gnathifera</taxon>
        <taxon>Rotifera</taxon>
        <taxon>Eurotatoria</taxon>
        <taxon>Monogononta</taxon>
        <taxon>Pseudotrocha</taxon>
        <taxon>Ploima</taxon>
        <taxon>Brachionidae</taxon>
        <taxon>Brachionus</taxon>
    </lineage>
</organism>
<comment type="caution">
    <text evidence="2">The sequence shown here is derived from an EMBL/GenBank/DDBJ whole genome shotgun (WGS) entry which is preliminary data.</text>
</comment>
<keyword evidence="3" id="KW-1185">Reference proteome</keyword>
<dbReference type="Pfam" id="PF03372">
    <property type="entry name" value="Exo_endo_phos"/>
    <property type="match status" value="1"/>
</dbReference>
<proteinExistence type="predicted"/>
<dbReference type="PANTHER" id="PTHR47510:SF3">
    <property type="entry name" value="ENDO_EXONUCLEASE_PHOSPHATASE DOMAIN-CONTAINING PROTEIN"/>
    <property type="match status" value="1"/>
</dbReference>
<dbReference type="InterPro" id="IPR043502">
    <property type="entry name" value="DNA/RNA_pol_sf"/>
</dbReference>
<dbReference type="OrthoDB" id="6781885at2759"/>
<dbReference type="SUPFAM" id="SSF56219">
    <property type="entry name" value="DNase I-like"/>
    <property type="match status" value="1"/>
</dbReference>
<dbReference type="InterPro" id="IPR005135">
    <property type="entry name" value="Endo/exonuclease/phosphatase"/>
</dbReference>
<gene>
    <name evidence="2" type="ORF">OXX778_LOCUS20385</name>
</gene>
<dbReference type="SUPFAM" id="SSF56672">
    <property type="entry name" value="DNA/RNA polymerases"/>
    <property type="match status" value="1"/>
</dbReference>
<evidence type="ECO:0000313" key="3">
    <source>
        <dbReference type="Proteomes" id="UP000663879"/>
    </source>
</evidence>
<dbReference type="PANTHER" id="PTHR47510">
    <property type="entry name" value="REVERSE TRANSCRIPTASE DOMAIN-CONTAINING PROTEIN"/>
    <property type="match status" value="1"/>
</dbReference>
<reference evidence="2" key="1">
    <citation type="submission" date="2021-02" db="EMBL/GenBank/DDBJ databases">
        <authorList>
            <person name="Nowell W R."/>
        </authorList>
    </citation>
    <scope>NUCLEOTIDE SEQUENCE</scope>
    <source>
        <strain evidence="2">Ploen Becks lab</strain>
    </source>
</reference>
<dbReference type="InterPro" id="IPR000477">
    <property type="entry name" value="RT_dom"/>
</dbReference>
<accession>A0A814MWY7</accession>
<dbReference type="Gene3D" id="3.60.10.10">
    <property type="entry name" value="Endonuclease/exonuclease/phosphatase"/>
    <property type="match status" value="1"/>
</dbReference>
<dbReference type="Proteomes" id="UP000663879">
    <property type="component" value="Unassembled WGS sequence"/>
</dbReference>
<protein>
    <recommendedName>
        <fullName evidence="1">Reverse transcriptase domain-containing protein</fullName>
    </recommendedName>
</protein>
<sequence length="605" mass="71228">MRKFDIVCFSECKLDDSIPNSFYNNSHYTKIRLDRNRHGGGLMIFIKNGIKKTRIVFHNNLELIYFQFLVNSEKLNFVYCYRPPTLNEIKFLDELEDFIHTLNLNEPLFVFGDLNMNCLNDENLNIKRFMQENELINFMSRPTRNCSKFYKKTNETKKSSTLIDIFLHNGDMVEEANSIECPFSDHSFLLASLTIKKVKIKSKMIKCRNLTAANLEKISNQIDSFDWKAIKDYKTVEEKWCFVRESMKNIIDLISPIREISIKMHNHFPWYDEELIILRHTRDEAYKVYKRSNLETDKELFQYYKKQFEALNNEKLVNFFKDKTINDFKDSKKFWKFYSSLINIESDKQNEESSIILKIDNKSIDNRQEIGNIFNRFFTSISSSSDSTFDESIGFIDRVFERSKIRQNSSFKFNLTNGKEIDDILQDLSNTSGPGVCGIPIKCFKKSSSKFKSIIAYLFNFSILTNSIPKDWKTALVTPLFKNKGSREDPNNYRGISVLPPIAKLFEKLLHKQITSFISLNKILSGDQHGFRSNHSCESALHEIISEMNDIKSKRLIGFFLFIDFKKAFDSVDQRLLLYKLRKYGFEIKKITLFLVVFLVRPIFY</sequence>
<dbReference type="InterPro" id="IPR036691">
    <property type="entry name" value="Endo/exonu/phosph_ase_sf"/>
</dbReference>
<dbReference type="EMBL" id="CAJNOC010006749">
    <property type="protein sequence ID" value="CAF1085067.1"/>
    <property type="molecule type" value="Genomic_DNA"/>
</dbReference>
<dbReference type="AlphaFoldDB" id="A0A814MWY7"/>
<dbReference type="GO" id="GO:0003824">
    <property type="term" value="F:catalytic activity"/>
    <property type="evidence" value="ECO:0007669"/>
    <property type="project" value="InterPro"/>
</dbReference>
<evidence type="ECO:0000259" key="1">
    <source>
        <dbReference type="PROSITE" id="PS50878"/>
    </source>
</evidence>
<dbReference type="PROSITE" id="PS50878">
    <property type="entry name" value="RT_POL"/>
    <property type="match status" value="1"/>
</dbReference>
<feature type="domain" description="Reverse transcriptase" evidence="1">
    <location>
        <begin position="461"/>
        <end position="605"/>
    </location>
</feature>
<evidence type="ECO:0000313" key="2">
    <source>
        <dbReference type="EMBL" id="CAF1085067.1"/>
    </source>
</evidence>